<dbReference type="RefSeq" id="WP_133585949.1">
    <property type="nucleotide sequence ID" value="NZ_SNYV01000017.1"/>
</dbReference>
<dbReference type="Gene3D" id="2.130.10.10">
    <property type="entry name" value="YVTN repeat-like/Quinoprotein amine dehydrogenase"/>
    <property type="match status" value="1"/>
</dbReference>
<dbReference type="Proteomes" id="UP000295292">
    <property type="component" value="Unassembled WGS sequence"/>
</dbReference>
<keyword evidence="2" id="KW-1185">Reference proteome</keyword>
<reference evidence="1 2" key="1">
    <citation type="submission" date="2019-03" db="EMBL/GenBank/DDBJ databases">
        <title>Genomic Encyclopedia of Archaeal and Bacterial Type Strains, Phase II (KMG-II): from individual species to whole genera.</title>
        <authorList>
            <person name="Goeker M."/>
        </authorList>
    </citation>
    <scope>NUCLEOTIDE SEQUENCE [LARGE SCALE GENOMIC DNA]</scope>
    <source>
        <strain evidence="1 2">DSM 28353</strain>
    </source>
</reference>
<sequence length="872" mass="99423">MRNTIILSVILFVAVVTASIYYFRNLDGEHNRAAKPLRYLPDNALLIAAIGNNEASDNIFKDFEIFEALLGQNDFALMSMFKTELLRNEALKKYVDDAEVYISFHPDGKNIETILTIPTATAISPTEFSSILNQVSKRYKINTVDTMGSKIYEIQYGIKDSTLSAIYYNNIFFASNSNKLLTKILDKHSKHLPDSQIDFFLKGDSRNTALSVYFPHQQYDSIVNLYQRKNDGPFLNLFKKMQGQSVWNINFKQDALMLTGESELDQYSENYISLFKHQEKTSQSLYTYFPSSTAVYVDCSISDRSRFQKDLRDLFKRRKEKIAEEIDTTGTREQLNNLLGDEISFIETVSSSYIGFVKLNKKESWQELEKHFLENLQDSIYRFKSSGLLYQQFGDLFKEFPRPYATVVDDVLVVANSSRTLSDYRDDFERRDFLTGTLGFKNFEKLQGNEANVTLFIHGKNANSKILNSLNLPFQTNYKNKDNFGFQDFYSWSIQLSGNSGKFISQLYALFKSKNALGATPEWTYTLENKAITKPYIFEHSDTSQFILLQELDHTIHAISPQGMKLWSTVFAGRVVGDIQQLEDRSILLATDRNRLYRFDTNGKTLKGFSVEIPEEPIAHPSVVTLQGKKTILIPSLKKIHAFDMEGHPLADWTTFETNGDILGPIITANNQILVGTSSGKIYLLSESGQKAKEITIKNDIRLRNPIGLLQSNNSGSEFLAVDTTGRLHRVSRDGANNSSLLESIGASSLADFVNINSSANTEMISVNNDLLRVYSISDSARVLFEYNFTKEINDRPQYFYLPNNSGTRIGLASRATNLIYLFNSEGNLEEGFPVEGQPLFHYGRINYNGDTYLLCMRRDHKLYAFKHQKQQ</sequence>
<name>A0A4R6WDR5_9SPHI</name>
<protein>
    <recommendedName>
        <fullName evidence="3">Outer membrane protein assembly factor BamB</fullName>
    </recommendedName>
</protein>
<proteinExistence type="predicted"/>
<organism evidence="1 2">
    <name type="scientific">Sphingobacterium yanglingense</name>
    <dbReference type="NCBI Taxonomy" id="1437280"/>
    <lineage>
        <taxon>Bacteria</taxon>
        <taxon>Pseudomonadati</taxon>
        <taxon>Bacteroidota</taxon>
        <taxon>Sphingobacteriia</taxon>
        <taxon>Sphingobacteriales</taxon>
        <taxon>Sphingobacteriaceae</taxon>
        <taxon>Sphingobacterium</taxon>
    </lineage>
</organism>
<evidence type="ECO:0000313" key="2">
    <source>
        <dbReference type="Proteomes" id="UP000295292"/>
    </source>
</evidence>
<dbReference type="AlphaFoldDB" id="A0A4R6WDR5"/>
<evidence type="ECO:0000313" key="1">
    <source>
        <dbReference type="EMBL" id="TDQ75173.1"/>
    </source>
</evidence>
<accession>A0A4R6WDR5</accession>
<dbReference type="EMBL" id="SNYV01000017">
    <property type="protein sequence ID" value="TDQ75173.1"/>
    <property type="molecule type" value="Genomic_DNA"/>
</dbReference>
<comment type="caution">
    <text evidence="1">The sequence shown here is derived from an EMBL/GenBank/DDBJ whole genome shotgun (WGS) entry which is preliminary data.</text>
</comment>
<dbReference type="InterPro" id="IPR015943">
    <property type="entry name" value="WD40/YVTN_repeat-like_dom_sf"/>
</dbReference>
<dbReference type="OrthoDB" id="1093345at2"/>
<evidence type="ECO:0008006" key="3">
    <source>
        <dbReference type="Google" id="ProtNLM"/>
    </source>
</evidence>
<gene>
    <name evidence="1" type="ORF">CLV99_3773</name>
</gene>
<dbReference type="SUPFAM" id="SSF101898">
    <property type="entry name" value="NHL repeat"/>
    <property type="match status" value="1"/>
</dbReference>